<dbReference type="OrthoDB" id="9812295at2"/>
<accession>A0A5R9EGA0</accession>
<dbReference type="Proteomes" id="UP000306420">
    <property type="component" value="Unassembled WGS sequence"/>
</dbReference>
<proteinExistence type="predicted"/>
<evidence type="ECO:0000256" key="1">
    <source>
        <dbReference type="SAM" id="MobiDB-lite"/>
    </source>
</evidence>
<organism evidence="3 4">
    <name type="scientific">Ruoffia tabacinasalis</name>
    <dbReference type="NCBI Taxonomy" id="87458"/>
    <lineage>
        <taxon>Bacteria</taxon>
        <taxon>Bacillati</taxon>
        <taxon>Bacillota</taxon>
        <taxon>Bacilli</taxon>
        <taxon>Lactobacillales</taxon>
        <taxon>Aerococcaceae</taxon>
        <taxon>Ruoffia</taxon>
    </lineage>
</organism>
<dbReference type="Pfam" id="PF13596">
    <property type="entry name" value="PAS_10"/>
    <property type="match status" value="1"/>
</dbReference>
<comment type="caution">
    <text evidence="3">The sequence shown here is derived from an EMBL/GenBank/DDBJ whole genome shotgun (WGS) entry which is preliminary data.</text>
</comment>
<dbReference type="PANTHER" id="PTHR30543:SF21">
    <property type="entry name" value="NAD(P)H-DEPENDENT FMN REDUCTASE LOT6"/>
    <property type="match status" value="1"/>
</dbReference>
<dbReference type="AlphaFoldDB" id="A0A5R9EGA0"/>
<gene>
    <name evidence="3" type="ORF">FEZ33_00140</name>
</gene>
<dbReference type="SUPFAM" id="SSF52218">
    <property type="entry name" value="Flavoproteins"/>
    <property type="match status" value="1"/>
</dbReference>
<dbReference type="InterPro" id="IPR005025">
    <property type="entry name" value="FMN_Rdtase-like_dom"/>
</dbReference>
<dbReference type="PANTHER" id="PTHR30543">
    <property type="entry name" value="CHROMATE REDUCTASE"/>
    <property type="match status" value="1"/>
</dbReference>
<evidence type="ECO:0000313" key="3">
    <source>
        <dbReference type="EMBL" id="TLQ49434.1"/>
    </source>
</evidence>
<feature type="region of interest" description="Disordered" evidence="1">
    <location>
        <begin position="374"/>
        <end position="415"/>
    </location>
</feature>
<dbReference type="GO" id="GO:0010181">
    <property type="term" value="F:FMN binding"/>
    <property type="evidence" value="ECO:0007669"/>
    <property type="project" value="TreeGrafter"/>
</dbReference>
<protein>
    <submittedName>
        <fullName evidence="3">NADPH-dependent oxidoreductase</fullName>
    </submittedName>
</protein>
<dbReference type="InterPro" id="IPR029039">
    <property type="entry name" value="Flavoprotein-like_sf"/>
</dbReference>
<feature type="compositionally biased region" description="Polar residues" evidence="1">
    <location>
        <begin position="380"/>
        <end position="401"/>
    </location>
</feature>
<feature type="domain" description="NADPH-dependent FMN reductase-like" evidence="2">
    <location>
        <begin position="1"/>
        <end position="146"/>
    </location>
</feature>
<dbReference type="RefSeq" id="WP_138403356.1">
    <property type="nucleotide sequence ID" value="NZ_VBSP01000001.1"/>
</dbReference>
<dbReference type="Gene3D" id="3.30.450.20">
    <property type="entry name" value="PAS domain"/>
    <property type="match status" value="1"/>
</dbReference>
<dbReference type="GO" id="GO:0016491">
    <property type="term" value="F:oxidoreductase activity"/>
    <property type="evidence" value="ECO:0007669"/>
    <property type="project" value="InterPro"/>
</dbReference>
<evidence type="ECO:0000259" key="2">
    <source>
        <dbReference type="Pfam" id="PF03358"/>
    </source>
</evidence>
<sequence>MKLVGIVGSNAVGSYNRLLLQFIQKHFNKLIELDIVEIDKVPLFNQSDDQTQSPVIQDIAKRIEASDGVIIATPEHNHTIPAALKSLIEWLSFKIHPFENKPVMIVGASYFSQGSSRAQLSLRQILDSPGVNAIVLPGNEFLLGNVKEAFDEENNLKDQGTINFLASCLEKFIRFIKVVSELEGKGGATEVVKPIEEDLFANGKIDTTIEGVEMTAPDWVEQAAEKVNPATGNDYVKLNRGILTVNQIDQFLRSMPMELTFADSNNQFLYYNSVLPPEEMFAKRYPEQPGNPLGACHPDRTHKNVKWVISQLRSGKQDIVRVHVPTHGPDKFVVHNYQAIRDDEGNYMGINEYIMDIKPTVDWYLQQTGQELVGGKDTVSGASQSDNKQADTVSGASQSNAAEPEVDTVSGASSH</sequence>
<evidence type="ECO:0000313" key="4">
    <source>
        <dbReference type="Proteomes" id="UP000306420"/>
    </source>
</evidence>
<dbReference type="InterPro" id="IPR050712">
    <property type="entry name" value="NAD(P)H-dep_reductase"/>
</dbReference>
<dbReference type="EMBL" id="VBSP01000001">
    <property type="protein sequence ID" value="TLQ49434.1"/>
    <property type="molecule type" value="Genomic_DNA"/>
</dbReference>
<name>A0A5R9EGA0_9LACT</name>
<reference evidence="3 4" key="1">
    <citation type="submission" date="2019-05" db="EMBL/GenBank/DDBJ databases">
        <title>The metagenome of a microbial culture collection derived from dairy environment covers the genomic content of the human microbiome.</title>
        <authorList>
            <person name="Roder T."/>
            <person name="Wuthrich D."/>
            <person name="Sattari Z."/>
            <person name="Von Ah U."/>
            <person name="Bar C."/>
            <person name="Ronchi F."/>
            <person name="Macpherson A.J."/>
            <person name="Ganal-Vonarburg S.C."/>
            <person name="Bruggmann R."/>
            <person name="Vergeres G."/>
        </authorList>
    </citation>
    <scope>NUCLEOTIDE SEQUENCE [LARGE SCALE GENOMIC DNA]</scope>
    <source>
        <strain evidence="3 4">FAM 24227</strain>
    </source>
</reference>
<dbReference type="GO" id="GO:0005829">
    <property type="term" value="C:cytosol"/>
    <property type="evidence" value="ECO:0007669"/>
    <property type="project" value="TreeGrafter"/>
</dbReference>
<dbReference type="Gene3D" id="3.40.50.360">
    <property type="match status" value="1"/>
</dbReference>
<dbReference type="Pfam" id="PF03358">
    <property type="entry name" value="FMN_red"/>
    <property type="match status" value="1"/>
</dbReference>